<protein>
    <submittedName>
        <fullName evidence="1">Uncharacterized protein</fullName>
    </submittedName>
</protein>
<reference evidence="1 2" key="1">
    <citation type="submission" date="2018-11" db="EMBL/GenBank/DDBJ databases">
        <title>Genomes From Bacteria Associated with the Canine Oral Cavity: a Test Case for Automated Genome-Based Taxonomic Assignment.</title>
        <authorList>
            <person name="Coil D.A."/>
            <person name="Jospin G."/>
            <person name="Darling A.E."/>
            <person name="Wallis C."/>
            <person name="Davis I.J."/>
            <person name="Harris S."/>
            <person name="Eisen J.A."/>
            <person name="Holcombe L.J."/>
            <person name="O'Flynn C."/>
        </authorList>
    </citation>
    <scope>NUCLEOTIDE SEQUENCE [LARGE SCALE GENOMIC DNA]</scope>
    <source>
        <strain evidence="1 2">OH1426_COT-023</strain>
    </source>
</reference>
<dbReference type="EMBL" id="RQYN01000124">
    <property type="protein sequence ID" value="RRD69238.1"/>
    <property type="molecule type" value="Genomic_DNA"/>
</dbReference>
<evidence type="ECO:0000313" key="1">
    <source>
        <dbReference type="EMBL" id="RRD69238.1"/>
    </source>
</evidence>
<comment type="caution">
    <text evidence="1">The sequence shown here is derived from an EMBL/GenBank/DDBJ whole genome shotgun (WGS) entry which is preliminary data.</text>
</comment>
<dbReference type="AlphaFoldDB" id="A0A3P1YFR1"/>
<accession>A0A3P1YFR1</accession>
<gene>
    <name evidence="1" type="ORF">EII41_13560</name>
</gene>
<sequence>MSKTRHTIKAYLYDNLLTPDPAAYSGIRKTAFGQMIRIAFRTLGQCARTLRGGSHTPCEVARMHHARWLAYTLRGGSHTPCEVGRIHPARRLARTLRGNAHRHARYERENQ</sequence>
<evidence type="ECO:0000313" key="2">
    <source>
        <dbReference type="Proteomes" id="UP000279860"/>
    </source>
</evidence>
<name>A0A3P1YFR1_TANFO</name>
<proteinExistence type="predicted"/>
<dbReference type="Proteomes" id="UP000279860">
    <property type="component" value="Unassembled WGS sequence"/>
</dbReference>
<organism evidence="1 2">
    <name type="scientific">Tannerella forsythia</name>
    <name type="common">Bacteroides forsythus</name>
    <dbReference type="NCBI Taxonomy" id="28112"/>
    <lineage>
        <taxon>Bacteria</taxon>
        <taxon>Pseudomonadati</taxon>
        <taxon>Bacteroidota</taxon>
        <taxon>Bacteroidia</taxon>
        <taxon>Bacteroidales</taxon>
        <taxon>Tannerellaceae</taxon>
        <taxon>Tannerella</taxon>
    </lineage>
</organism>